<dbReference type="Proteomes" id="UP000887560">
    <property type="component" value="Unplaced"/>
</dbReference>
<dbReference type="GO" id="GO:0034220">
    <property type="term" value="P:monoatomic ion transmembrane transport"/>
    <property type="evidence" value="ECO:0007669"/>
    <property type="project" value="UniProtKB-KW"/>
</dbReference>
<dbReference type="Pfam" id="PF00876">
    <property type="entry name" value="Innexin"/>
    <property type="match status" value="2"/>
</dbReference>
<evidence type="ECO:0000256" key="2">
    <source>
        <dbReference type="ARBA" id="ARBA00004651"/>
    </source>
</evidence>
<organism evidence="13 14">
    <name type="scientific">Meloidogyne floridensis</name>
    <dbReference type="NCBI Taxonomy" id="298350"/>
    <lineage>
        <taxon>Eukaryota</taxon>
        <taxon>Metazoa</taxon>
        <taxon>Ecdysozoa</taxon>
        <taxon>Nematoda</taxon>
        <taxon>Chromadorea</taxon>
        <taxon>Rhabditida</taxon>
        <taxon>Tylenchina</taxon>
        <taxon>Tylenchomorpha</taxon>
        <taxon>Tylenchoidea</taxon>
        <taxon>Meloidogynidae</taxon>
        <taxon>Meloidogyninae</taxon>
        <taxon>Meloidogyne</taxon>
    </lineage>
</organism>
<evidence type="ECO:0000256" key="1">
    <source>
        <dbReference type="ARBA" id="ARBA00004610"/>
    </source>
</evidence>
<gene>
    <name evidence="12" type="primary">inx</name>
</gene>
<evidence type="ECO:0000256" key="8">
    <source>
        <dbReference type="ARBA" id="ARBA00022989"/>
    </source>
</evidence>
<dbReference type="PROSITE" id="PS51013">
    <property type="entry name" value="PANNEXIN"/>
    <property type="match status" value="1"/>
</dbReference>
<feature type="transmembrane region" description="Helical" evidence="12">
    <location>
        <begin position="43"/>
        <end position="67"/>
    </location>
</feature>
<dbReference type="GO" id="GO:0005921">
    <property type="term" value="C:gap junction"/>
    <property type="evidence" value="ECO:0007669"/>
    <property type="project" value="UniProtKB-SubCell"/>
</dbReference>
<keyword evidence="13" id="KW-1185">Reference proteome</keyword>
<reference evidence="14" key="1">
    <citation type="submission" date="2022-11" db="UniProtKB">
        <authorList>
            <consortium name="WormBaseParasite"/>
        </authorList>
    </citation>
    <scope>IDENTIFICATION</scope>
</reference>
<dbReference type="PRINTS" id="PR01262">
    <property type="entry name" value="INNEXIN"/>
</dbReference>
<dbReference type="PANTHER" id="PTHR11893:SF7">
    <property type="entry name" value="INNEXIN"/>
    <property type="match status" value="1"/>
</dbReference>
<keyword evidence="5 12" id="KW-0812">Transmembrane</keyword>
<accession>A0A915P5H1</accession>
<comment type="subcellular location">
    <subcellularLocation>
        <location evidence="1">Cell junction</location>
        <location evidence="1">Gap junction</location>
    </subcellularLocation>
    <subcellularLocation>
        <location evidence="2 12">Cell membrane</location>
        <topology evidence="2 12">Multi-pass membrane protein</topology>
    </subcellularLocation>
</comment>
<dbReference type="InterPro" id="IPR000990">
    <property type="entry name" value="Innexin"/>
</dbReference>
<evidence type="ECO:0000256" key="12">
    <source>
        <dbReference type="RuleBase" id="RU010713"/>
    </source>
</evidence>
<comment type="similarity">
    <text evidence="12">Belongs to the pannexin family.</text>
</comment>
<dbReference type="WBParaSite" id="scf7180000424070.g12194">
    <property type="protein sequence ID" value="scf7180000424070.g12194"/>
    <property type="gene ID" value="scf7180000424070.g12194"/>
</dbReference>
<evidence type="ECO:0000256" key="11">
    <source>
        <dbReference type="ARBA" id="ARBA00023303"/>
    </source>
</evidence>
<keyword evidence="8 12" id="KW-1133">Transmembrane helix</keyword>
<keyword evidence="6" id="KW-0303">Gap junction</keyword>
<evidence type="ECO:0000313" key="14">
    <source>
        <dbReference type="WBParaSite" id="scf7180000424070.g12194"/>
    </source>
</evidence>
<evidence type="ECO:0000256" key="3">
    <source>
        <dbReference type="ARBA" id="ARBA00022448"/>
    </source>
</evidence>
<proteinExistence type="inferred from homology"/>
<evidence type="ECO:0000256" key="7">
    <source>
        <dbReference type="ARBA" id="ARBA00022949"/>
    </source>
</evidence>
<dbReference type="GO" id="GO:0005886">
    <property type="term" value="C:plasma membrane"/>
    <property type="evidence" value="ECO:0007669"/>
    <property type="project" value="UniProtKB-SubCell"/>
</dbReference>
<evidence type="ECO:0000256" key="9">
    <source>
        <dbReference type="ARBA" id="ARBA00023065"/>
    </source>
</evidence>
<keyword evidence="9 12" id="KW-0406">Ion transport</keyword>
<comment type="caution">
    <text evidence="12">Lacks conserved residue(s) required for the propagation of feature annotation.</text>
</comment>
<keyword evidence="7" id="KW-0965">Cell junction</keyword>
<dbReference type="PANTHER" id="PTHR11893">
    <property type="entry name" value="INNEXIN"/>
    <property type="match status" value="1"/>
</dbReference>
<keyword evidence="10 12" id="KW-0472">Membrane</keyword>
<keyword evidence="4" id="KW-1003">Cell membrane</keyword>
<evidence type="ECO:0000256" key="6">
    <source>
        <dbReference type="ARBA" id="ARBA00022868"/>
    </source>
</evidence>
<dbReference type="GO" id="GO:0005243">
    <property type="term" value="F:gap junction channel activity"/>
    <property type="evidence" value="ECO:0007669"/>
    <property type="project" value="TreeGrafter"/>
</dbReference>
<evidence type="ECO:0000256" key="4">
    <source>
        <dbReference type="ARBA" id="ARBA00022475"/>
    </source>
</evidence>
<sequence length="253" mass="28889">VDARHATVRTISGHMEDTLELQREISDATNFCLGRRWGAYVTCLYVFIKMLYLANVVLQIFLLNLFLGTDNLFYGFHILKDLLHGREWETSGNFPRVTMCDFEVRITFFSMCHWILMSFMPGQHMKFVRRYLRATDLATDRQSVKKFVHKFLGADGVFCMRMISAHAGDIMATELIVELWHSFNDRVRKSPIEMFEGGVSQSPSKMEASFKSWLLGQNHSGNRYGGTSGGSLVGTAAHHAAAFHASHHHHRDL</sequence>
<protein>
    <recommendedName>
        <fullName evidence="12">Innexin</fullName>
    </recommendedName>
</protein>
<name>A0A915P5H1_9BILA</name>
<evidence type="ECO:0000313" key="13">
    <source>
        <dbReference type="Proteomes" id="UP000887560"/>
    </source>
</evidence>
<keyword evidence="3 12" id="KW-0813">Transport</keyword>
<evidence type="ECO:0000256" key="10">
    <source>
        <dbReference type="ARBA" id="ARBA00023136"/>
    </source>
</evidence>
<comment type="function">
    <text evidence="12">Structural component of the gap junctions.</text>
</comment>
<evidence type="ECO:0000256" key="5">
    <source>
        <dbReference type="ARBA" id="ARBA00022692"/>
    </source>
</evidence>
<keyword evidence="11 12" id="KW-0407">Ion channel</keyword>
<dbReference type="AlphaFoldDB" id="A0A915P5H1"/>